<reference evidence="1" key="1">
    <citation type="submission" date="2023-07" db="EMBL/GenBank/DDBJ databases">
        <title>Genome content predicts the carbon catabolic preferences of heterotrophic bacteria.</title>
        <authorList>
            <person name="Gralka M."/>
        </authorList>
    </citation>
    <scope>NUCLEOTIDE SEQUENCE</scope>
    <source>
        <strain evidence="1">6E02</strain>
    </source>
</reference>
<comment type="caution">
    <text evidence="1">The sequence shown here is derived from an EMBL/GenBank/DDBJ whole genome shotgun (WGS) entry which is preliminary data.</text>
</comment>
<dbReference type="EMBL" id="JAUYVL010000001">
    <property type="protein sequence ID" value="MDP2499275.1"/>
    <property type="molecule type" value="Genomic_DNA"/>
</dbReference>
<dbReference type="Proteomes" id="UP001177935">
    <property type="component" value="Unassembled WGS sequence"/>
</dbReference>
<protein>
    <submittedName>
        <fullName evidence="1">ZmpA/ZmpB/ZmpC family metallo-endopeptidase-related protein</fullName>
    </submittedName>
</protein>
<dbReference type="RefSeq" id="WP_241902540.1">
    <property type="nucleotide sequence ID" value="NZ_CAWNTE010000106.1"/>
</dbReference>
<dbReference type="AlphaFoldDB" id="A0AB35MSY1"/>
<proteinExistence type="predicted"/>
<sequence>MQIENKYGILIMKNKHLLFTTLASMSVAASPINIDTCEALLNLEDNTHLDYEIIQDLDCSGVAHSELITFRGNLNGNGHTISNLTISSTQNDIGLFSQIHTGEVRNLTLQNFNINSQNQKVRTVGGLAGFINGGLVKDVTVTDSSINNSQGDWATGLLAGRADNAMIQNITIVNSILTATTDSRQIGGTLGWIIDGAGASNLTVHDVQITIKGSGNSKVGGILGNVVNTPLSSLEIIDSSLKRNDLGINGKNGLLVGQLDKSTIHHGSIVNVSQNLALGKYNGIAVGVLLESNDNPVSLSDISHNDADTSLLWHYVNPKKTYKTHNLYLDLSNESTLPPPTCQF</sequence>
<gene>
    <name evidence="1" type="ORF">Q8W42_01030</name>
</gene>
<accession>A0AB35MSY1</accession>
<dbReference type="SUPFAM" id="SSF51126">
    <property type="entry name" value="Pectin lyase-like"/>
    <property type="match status" value="1"/>
</dbReference>
<organism evidence="1 2">
    <name type="scientific">Vibrio splendidus</name>
    <dbReference type="NCBI Taxonomy" id="29497"/>
    <lineage>
        <taxon>Bacteria</taxon>
        <taxon>Pseudomonadati</taxon>
        <taxon>Pseudomonadota</taxon>
        <taxon>Gammaproteobacteria</taxon>
        <taxon>Vibrionales</taxon>
        <taxon>Vibrionaceae</taxon>
        <taxon>Vibrio</taxon>
    </lineage>
</organism>
<dbReference type="Gene3D" id="2.160.20.110">
    <property type="match status" value="1"/>
</dbReference>
<dbReference type="InterPro" id="IPR011050">
    <property type="entry name" value="Pectin_lyase_fold/virulence"/>
</dbReference>
<name>A0AB35MSY1_VIBSP</name>
<evidence type="ECO:0000313" key="2">
    <source>
        <dbReference type="Proteomes" id="UP001177935"/>
    </source>
</evidence>
<evidence type="ECO:0000313" key="1">
    <source>
        <dbReference type="EMBL" id="MDP2499275.1"/>
    </source>
</evidence>